<protein>
    <recommendedName>
        <fullName evidence="4">Enoyl-CoA hydratase/isomerase family protein</fullName>
    </recommendedName>
</protein>
<dbReference type="CDD" id="cd06558">
    <property type="entry name" value="crotonase-like"/>
    <property type="match status" value="1"/>
</dbReference>
<evidence type="ECO:0000313" key="3">
    <source>
        <dbReference type="Proteomes" id="UP000236520"/>
    </source>
</evidence>
<feature type="compositionally biased region" description="Basic and acidic residues" evidence="1">
    <location>
        <begin position="236"/>
        <end position="281"/>
    </location>
</feature>
<dbReference type="GO" id="GO:0006635">
    <property type="term" value="P:fatty acid beta-oxidation"/>
    <property type="evidence" value="ECO:0007669"/>
    <property type="project" value="TreeGrafter"/>
</dbReference>
<comment type="caution">
    <text evidence="2">The sequence shown here is derived from an EMBL/GenBank/DDBJ whole genome shotgun (WGS) entry which is preliminary data.</text>
</comment>
<organism evidence="2 3">
    <name type="scientific">Streptomyces malaysiensis</name>
    <dbReference type="NCBI Taxonomy" id="92644"/>
    <lineage>
        <taxon>Bacteria</taxon>
        <taxon>Bacillati</taxon>
        <taxon>Actinomycetota</taxon>
        <taxon>Actinomycetes</taxon>
        <taxon>Kitasatosporales</taxon>
        <taxon>Streptomycetaceae</taxon>
        <taxon>Streptomyces</taxon>
        <taxon>Streptomyces violaceusniger group</taxon>
    </lineage>
</organism>
<sequence>MGTPVIDVERDRATGVAQLRIVRPQARNALSTEAAVRLLRAVEHTLADDAVRVLVLSGSGPDFCVGADRDEELGNEGLARRLRAFARLQRTVAAAPKATVAAIEGRCVAAGAELAAACDIRVGADDSVYRFPGSSMGVPIGAAKLIGLVGLGAAKDLLLTSRWVTAQDAYRLGLLQRLVPPGRACAEATACATEISANDPSTTALLKSQLQRFSGVLERIDAELLAAESFPGAGRESARGTDRESARGTDRESARGTDRETERGTDRETERGTDRETERGA</sequence>
<evidence type="ECO:0000256" key="1">
    <source>
        <dbReference type="SAM" id="MobiDB-lite"/>
    </source>
</evidence>
<feature type="region of interest" description="Disordered" evidence="1">
    <location>
        <begin position="230"/>
        <end position="281"/>
    </location>
</feature>
<accession>A0A2J7YRC5</accession>
<evidence type="ECO:0008006" key="4">
    <source>
        <dbReference type="Google" id="ProtNLM"/>
    </source>
</evidence>
<keyword evidence="3" id="KW-1185">Reference proteome</keyword>
<dbReference type="InterPro" id="IPR029045">
    <property type="entry name" value="ClpP/crotonase-like_dom_sf"/>
</dbReference>
<name>A0A2J7YRC5_STRMQ</name>
<dbReference type="Proteomes" id="UP000236520">
    <property type="component" value="Unassembled WGS sequence"/>
</dbReference>
<evidence type="ECO:0000313" key="2">
    <source>
        <dbReference type="EMBL" id="PNG90583.1"/>
    </source>
</evidence>
<dbReference type="Pfam" id="PF00378">
    <property type="entry name" value="ECH_1"/>
    <property type="match status" value="1"/>
</dbReference>
<reference evidence="2 3" key="1">
    <citation type="submission" date="2015-09" db="EMBL/GenBank/DDBJ databases">
        <title>Genome sequence, genome mining and natural product profiling of a biocontrol bacterium Streptomyces malaysiensis F913.</title>
        <authorList>
            <person name="Xu Y."/>
            <person name="Wei J."/>
            <person name="Xie J."/>
            <person name="Li T."/>
            <person name="Zhou Z."/>
        </authorList>
    </citation>
    <scope>NUCLEOTIDE SEQUENCE [LARGE SCALE GENOMIC DNA]</scope>
    <source>
        <strain evidence="2 3">F913</strain>
    </source>
</reference>
<dbReference type="GO" id="GO:0003824">
    <property type="term" value="F:catalytic activity"/>
    <property type="evidence" value="ECO:0007669"/>
    <property type="project" value="UniProtKB-ARBA"/>
</dbReference>
<dbReference type="Gene3D" id="3.90.226.10">
    <property type="entry name" value="2-enoyl-CoA Hydratase, Chain A, domain 1"/>
    <property type="match status" value="1"/>
</dbReference>
<dbReference type="PANTHER" id="PTHR11941:SF54">
    <property type="entry name" value="ENOYL-COA HYDRATASE, MITOCHONDRIAL"/>
    <property type="match status" value="1"/>
</dbReference>
<dbReference type="AlphaFoldDB" id="A0A2J7YRC5"/>
<proteinExistence type="predicted"/>
<dbReference type="SUPFAM" id="SSF52096">
    <property type="entry name" value="ClpP/crotonase"/>
    <property type="match status" value="1"/>
</dbReference>
<dbReference type="InterPro" id="IPR001753">
    <property type="entry name" value="Enoyl-CoA_hydra/iso"/>
</dbReference>
<dbReference type="EMBL" id="LJIW01000002">
    <property type="protein sequence ID" value="PNG90583.1"/>
    <property type="molecule type" value="Genomic_DNA"/>
</dbReference>
<gene>
    <name evidence="2" type="ORF">SMF913_26048</name>
</gene>
<dbReference type="PANTHER" id="PTHR11941">
    <property type="entry name" value="ENOYL-COA HYDRATASE-RELATED"/>
    <property type="match status" value="1"/>
</dbReference>